<dbReference type="PANTHER" id="PTHR28022:SF1">
    <property type="entry name" value="GPI MANNOSYLTRANSFERASE 2 SUBUNIT PGA1"/>
    <property type="match status" value="1"/>
</dbReference>
<gene>
    <name evidence="2" type="ORF">N7468_004266</name>
</gene>
<feature type="signal peptide" evidence="1">
    <location>
        <begin position="1"/>
        <end position="24"/>
    </location>
</feature>
<dbReference type="Proteomes" id="UP001150941">
    <property type="component" value="Unassembled WGS sequence"/>
</dbReference>
<evidence type="ECO:0000313" key="3">
    <source>
        <dbReference type="Proteomes" id="UP001150941"/>
    </source>
</evidence>
<name>A0A9W9TSL1_9EURO</name>
<evidence type="ECO:0000313" key="2">
    <source>
        <dbReference type="EMBL" id="KAJ5239647.1"/>
    </source>
</evidence>
<evidence type="ECO:0000256" key="1">
    <source>
        <dbReference type="SAM" id="SignalP"/>
    </source>
</evidence>
<reference evidence="2" key="1">
    <citation type="submission" date="2022-11" db="EMBL/GenBank/DDBJ databases">
        <authorList>
            <person name="Petersen C."/>
        </authorList>
    </citation>
    <scope>NUCLEOTIDE SEQUENCE</scope>
    <source>
        <strain evidence="2">IBT 19713</strain>
    </source>
</reference>
<accession>A0A9W9TSL1</accession>
<protein>
    <submittedName>
        <fullName evidence="2">Uncharacterized protein</fullName>
    </submittedName>
</protein>
<keyword evidence="1" id="KW-0732">Signal</keyword>
<sequence length="261" mass="28460">MNLNDSIFLSLGLLLAVLSSLANANVEKTIFLGPKASTVPPGLGHSGLDDLGLERLSPERPVIRTKLNASFPTTEAPDGSESWYFLENLMPGQRYEVRVCWLATQPTAFTLTTHDLSTTVDDTDLLSSLSVFSAARLASNDADLQENAGLRPAPGHHASDLLDPAPRTKSVLFLRVRAAADYFTTNKTLMENVPPVAVDLVLDPFLLNVFPRSLVPTAGWLVVVAGVGYVVARWVAAEIGRVIDDARRIRDLEEKEKKKEK</sequence>
<keyword evidence="3" id="KW-1185">Reference proteome</keyword>
<dbReference type="InterPro" id="IPR019433">
    <property type="entry name" value="GPI_ManTrfase_II_coact_Pga1"/>
</dbReference>
<dbReference type="OrthoDB" id="3360032at2759"/>
<feature type="chain" id="PRO_5040858247" evidence="1">
    <location>
        <begin position="25"/>
        <end position="261"/>
    </location>
</feature>
<dbReference type="GeneID" id="83200866"/>
<organism evidence="2 3">
    <name type="scientific">Penicillium chermesinum</name>
    <dbReference type="NCBI Taxonomy" id="63820"/>
    <lineage>
        <taxon>Eukaryota</taxon>
        <taxon>Fungi</taxon>
        <taxon>Dikarya</taxon>
        <taxon>Ascomycota</taxon>
        <taxon>Pezizomycotina</taxon>
        <taxon>Eurotiomycetes</taxon>
        <taxon>Eurotiomycetidae</taxon>
        <taxon>Eurotiales</taxon>
        <taxon>Aspergillaceae</taxon>
        <taxon>Penicillium</taxon>
    </lineage>
</organism>
<dbReference type="GO" id="GO:0000030">
    <property type="term" value="F:mannosyltransferase activity"/>
    <property type="evidence" value="ECO:0007669"/>
    <property type="project" value="TreeGrafter"/>
</dbReference>
<reference evidence="2" key="2">
    <citation type="journal article" date="2023" name="IMA Fungus">
        <title>Comparative genomic study of the Penicillium genus elucidates a diverse pangenome and 15 lateral gene transfer events.</title>
        <authorList>
            <person name="Petersen C."/>
            <person name="Sorensen T."/>
            <person name="Nielsen M.R."/>
            <person name="Sondergaard T.E."/>
            <person name="Sorensen J.L."/>
            <person name="Fitzpatrick D.A."/>
            <person name="Frisvad J.C."/>
            <person name="Nielsen K.L."/>
        </authorList>
    </citation>
    <scope>NUCLEOTIDE SEQUENCE</scope>
    <source>
        <strain evidence="2">IBT 19713</strain>
    </source>
</reference>
<dbReference type="GO" id="GO:0006506">
    <property type="term" value="P:GPI anchor biosynthetic process"/>
    <property type="evidence" value="ECO:0007669"/>
    <property type="project" value="TreeGrafter"/>
</dbReference>
<dbReference type="GO" id="GO:0005789">
    <property type="term" value="C:endoplasmic reticulum membrane"/>
    <property type="evidence" value="ECO:0007669"/>
    <property type="project" value="TreeGrafter"/>
</dbReference>
<dbReference type="GO" id="GO:0031501">
    <property type="term" value="C:mannosyltransferase complex"/>
    <property type="evidence" value="ECO:0007669"/>
    <property type="project" value="TreeGrafter"/>
</dbReference>
<dbReference type="PANTHER" id="PTHR28022">
    <property type="entry name" value="GPI MANNOSYLTRANSFERASE 2 SUBUNIT PGA1"/>
    <property type="match status" value="1"/>
</dbReference>
<comment type="caution">
    <text evidence="2">The sequence shown here is derived from an EMBL/GenBank/DDBJ whole genome shotgun (WGS) entry which is preliminary data.</text>
</comment>
<proteinExistence type="predicted"/>
<dbReference type="AlphaFoldDB" id="A0A9W9TSL1"/>
<dbReference type="RefSeq" id="XP_058332566.1">
    <property type="nucleotide sequence ID" value="XM_058473563.1"/>
</dbReference>
<dbReference type="EMBL" id="JAPQKS010000003">
    <property type="protein sequence ID" value="KAJ5239647.1"/>
    <property type="molecule type" value="Genomic_DNA"/>
</dbReference>